<keyword evidence="1" id="KW-0472">Membrane</keyword>
<dbReference type="Proteomes" id="UP000620591">
    <property type="component" value="Unassembled WGS sequence"/>
</dbReference>
<keyword evidence="1" id="KW-0812">Transmembrane</keyword>
<keyword evidence="1" id="KW-1133">Transmembrane helix</keyword>
<organism evidence="2 3">
    <name type="scientific">Aeromicrobium senzhongii</name>
    <dbReference type="NCBI Taxonomy" id="2663859"/>
    <lineage>
        <taxon>Bacteria</taxon>
        <taxon>Bacillati</taxon>
        <taxon>Actinomycetota</taxon>
        <taxon>Actinomycetes</taxon>
        <taxon>Propionibacteriales</taxon>
        <taxon>Nocardioidaceae</taxon>
        <taxon>Aeromicrobium</taxon>
    </lineage>
</organism>
<reference evidence="2" key="1">
    <citation type="submission" date="2020-09" db="EMBL/GenBank/DDBJ databases">
        <title>Novel species in genus Aeromicrobium.</title>
        <authorList>
            <person name="Zhang G."/>
        </authorList>
    </citation>
    <scope>NUCLEOTIDE SEQUENCE</scope>
    <source>
        <strain evidence="2">Zg-636</strain>
    </source>
</reference>
<dbReference type="RefSeq" id="WP_187768282.1">
    <property type="nucleotide sequence ID" value="NZ_JACTVM010000001.1"/>
</dbReference>
<dbReference type="EMBL" id="JACTVM010000001">
    <property type="protein sequence ID" value="MBC9224784.1"/>
    <property type="molecule type" value="Genomic_DNA"/>
</dbReference>
<feature type="transmembrane region" description="Helical" evidence="1">
    <location>
        <begin position="42"/>
        <end position="65"/>
    </location>
</feature>
<comment type="caution">
    <text evidence="2">The sequence shown here is derived from an EMBL/GenBank/DDBJ whole genome shotgun (WGS) entry which is preliminary data.</text>
</comment>
<sequence>MTEPTAPTPADVKRFVALQLAVTLVFALFAVLAFGRGGEPGAHWWAALALVALVFVAGAVVSRWWAQPQSLPLDDPAPEQTAMRRLAAHIARAFVVLEIPLVVCAVLGVTGLIGGLVMAVAVVPALAALAFGTWPTRRNIDRFAGALERQGADSGLRQAFGR</sequence>
<proteinExistence type="predicted"/>
<feature type="transmembrane region" description="Helical" evidence="1">
    <location>
        <begin position="115"/>
        <end position="134"/>
    </location>
</feature>
<protein>
    <submittedName>
        <fullName evidence="2">Uncharacterized protein</fullName>
    </submittedName>
</protein>
<evidence type="ECO:0000256" key="1">
    <source>
        <dbReference type="SAM" id="Phobius"/>
    </source>
</evidence>
<feature type="transmembrane region" description="Helical" evidence="1">
    <location>
        <begin position="15"/>
        <end position="36"/>
    </location>
</feature>
<dbReference type="AlphaFoldDB" id="A0A8I0K1F2"/>
<evidence type="ECO:0000313" key="2">
    <source>
        <dbReference type="EMBL" id="MBC9224784.1"/>
    </source>
</evidence>
<gene>
    <name evidence="2" type="ORF">IBG24_00480</name>
</gene>
<accession>A0A8I0K1F2</accession>
<name>A0A8I0K1F2_9ACTN</name>
<evidence type="ECO:0000313" key="3">
    <source>
        <dbReference type="Proteomes" id="UP000620591"/>
    </source>
</evidence>